<organism evidence="18 19">
    <name type="scientific">Steroidobacter flavus</name>
    <dbReference type="NCBI Taxonomy" id="1842136"/>
    <lineage>
        <taxon>Bacteria</taxon>
        <taxon>Pseudomonadati</taxon>
        <taxon>Pseudomonadota</taxon>
        <taxon>Gammaproteobacteria</taxon>
        <taxon>Steroidobacterales</taxon>
        <taxon>Steroidobacteraceae</taxon>
        <taxon>Steroidobacter</taxon>
    </lineage>
</organism>
<evidence type="ECO:0000256" key="13">
    <source>
        <dbReference type="PROSITE-ProRule" id="PRU00169"/>
    </source>
</evidence>
<proteinExistence type="predicted"/>
<dbReference type="InterPro" id="IPR003594">
    <property type="entry name" value="HATPase_dom"/>
</dbReference>
<dbReference type="SUPFAM" id="SSF47384">
    <property type="entry name" value="Homodimeric domain of signal transducing histidine kinase"/>
    <property type="match status" value="1"/>
</dbReference>
<evidence type="ECO:0000256" key="1">
    <source>
        <dbReference type="ARBA" id="ARBA00000085"/>
    </source>
</evidence>
<dbReference type="SMART" id="SM00448">
    <property type="entry name" value="REC"/>
    <property type="match status" value="2"/>
</dbReference>
<dbReference type="EC" id="2.7.13.3" evidence="3"/>
<dbReference type="EMBL" id="JBHSDU010000003">
    <property type="protein sequence ID" value="MFC4311283.1"/>
    <property type="molecule type" value="Genomic_DNA"/>
</dbReference>
<evidence type="ECO:0000256" key="8">
    <source>
        <dbReference type="ARBA" id="ARBA00022840"/>
    </source>
</evidence>
<evidence type="ECO:0000256" key="11">
    <source>
        <dbReference type="ARBA" id="ARBA00023136"/>
    </source>
</evidence>
<evidence type="ECO:0000313" key="18">
    <source>
        <dbReference type="EMBL" id="MFC4311283.1"/>
    </source>
</evidence>
<dbReference type="PROSITE" id="PS50109">
    <property type="entry name" value="HIS_KIN"/>
    <property type="match status" value="1"/>
</dbReference>
<evidence type="ECO:0000256" key="6">
    <source>
        <dbReference type="ARBA" id="ARBA00022692"/>
    </source>
</evidence>
<comment type="subcellular location">
    <subcellularLocation>
        <location evidence="2">Cell membrane</location>
        <topology evidence="2">Multi-pass membrane protein</topology>
    </subcellularLocation>
</comment>
<keyword evidence="8" id="KW-0067">ATP-binding</keyword>
<feature type="domain" description="Response regulatory" evidence="16">
    <location>
        <begin position="785"/>
        <end position="902"/>
    </location>
</feature>
<name>A0ABV8SWF9_9GAMM</name>
<evidence type="ECO:0000256" key="4">
    <source>
        <dbReference type="ARBA" id="ARBA00022475"/>
    </source>
</evidence>
<keyword evidence="19" id="KW-1185">Reference proteome</keyword>
<dbReference type="SMART" id="SM00387">
    <property type="entry name" value="HATPase_c"/>
    <property type="match status" value="1"/>
</dbReference>
<dbReference type="Gene3D" id="1.10.287.130">
    <property type="match status" value="1"/>
</dbReference>
<feature type="transmembrane region" description="Helical" evidence="14">
    <location>
        <begin position="304"/>
        <end position="327"/>
    </location>
</feature>
<feature type="domain" description="Response regulatory" evidence="16">
    <location>
        <begin position="641"/>
        <end position="758"/>
    </location>
</feature>
<dbReference type="Pfam" id="PF00512">
    <property type="entry name" value="HisKA"/>
    <property type="match status" value="1"/>
</dbReference>
<feature type="modified residue" description="4-aspartylphosphate" evidence="13">
    <location>
        <position position="834"/>
    </location>
</feature>
<dbReference type="CDD" id="cd00156">
    <property type="entry name" value="REC"/>
    <property type="match status" value="1"/>
</dbReference>
<keyword evidence="6 14" id="KW-0812">Transmembrane</keyword>
<dbReference type="SMART" id="SM00388">
    <property type="entry name" value="HisKA"/>
    <property type="match status" value="1"/>
</dbReference>
<dbReference type="InterPro" id="IPR036641">
    <property type="entry name" value="HPT_dom_sf"/>
</dbReference>
<dbReference type="InterPro" id="IPR001789">
    <property type="entry name" value="Sig_transdc_resp-reg_receiver"/>
</dbReference>
<keyword evidence="11 14" id="KW-0472">Membrane</keyword>
<feature type="domain" description="Histidine kinase" evidence="15">
    <location>
        <begin position="398"/>
        <end position="619"/>
    </location>
</feature>
<dbReference type="Gene3D" id="3.30.565.10">
    <property type="entry name" value="Histidine kinase-like ATPase, C-terminal domain"/>
    <property type="match status" value="1"/>
</dbReference>
<dbReference type="Gene3D" id="1.20.120.160">
    <property type="entry name" value="HPT domain"/>
    <property type="match status" value="1"/>
</dbReference>
<dbReference type="InterPro" id="IPR036890">
    <property type="entry name" value="HATPase_C_sf"/>
</dbReference>
<dbReference type="PROSITE" id="PS50894">
    <property type="entry name" value="HPT"/>
    <property type="match status" value="1"/>
</dbReference>
<evidence type="ECO:0000259" key="15">
    <source>
        <dbReference type="PROSITE" id="PS50109"/>
    </source>
</evidence>
<keyword evidence="4" id="KW-1003">Cell membrane</keyword>
<keyword evidence="7" id="KW-0547">Nucleotide-binding</keyword>
<evidence type="ECO:0000313" key="19">
    <source>
        <dbReference type="Proteomes" id="UP001595904"/>
    </source>
</evidence>
<keyword evidence="5 13" id="KW-0597">Phosphoprotein</keyword>
<dbReference type="InterPro" id="IPR036097">
    <property type="entry name" value="HisK_dim/P_sf"/>
</dbReference>
<evidence type="ECO:0000259" key="17">
    <source>
        <dbReference type="PROSITE" id="PS50894"/>
    </source>
</evidence>
<evidence type="ECO:0000256" key="14">
    <source>
        <dbReference type="SAM" id="Phobius"/>
    </source>
</evidence>
<dbReference type="PRINTS" id="PR00344">
    <property type="entry name" value="BCTRLSENSOR"/>
</dbReference>
<dbReference type="SUPFAM" id="SSF47226">
    <property type="entry name" value="Histidine-containing phosphotransfer domain, HPT domain"/>
    <property type="match status" value="1"/>
</dbReference>
<feature type="modified residue" description="Phosphohistidine" evidence="12">
    <location>
        <position position="973"/>
    </location>
</feature>
<dbReference type="PANTHER" id="PTHR45339">
    <property type="entry name" value="HYBRID SIGNAL TRANSDUCTION HISTIDINE KINASE J"/>
    <property type="match status" value="1"/>
</dbReference>
<dbReference type="InterPro" id="IPR011006">
    <property type="entry name" value="CheY-like_superfamily"/>
</dbReference>
<dbReference type="Pfam" id="PF02518">
    <property type="entry name" value="HATPase_c"/>
    <property type="match status" value="1"/>
</dbReference>
<dbReference type="RefSeq" id="WP_380599485.1">
    <property type="nucleotide sequence ID" value="NZ_JBHSDU010000003.1"/>
</dbReference>
<keyword evidence="10" id="KW-0902">Two-component regulatory system</keyword>
<feature type="domain" description="HPt" evidence="17">
    <location>
        <begin position="934"/>
        <end position="1033"/>
    </location>
</feature>
<evidence type="ECO:0000256" key="7">
    <source>
        <dbReference type="ARBA" id="ARBA00022741"/>
    </source>
</evidence>
<dbReference type="PANTHER" id="PTHR45339:SF1">
    <property type="entry name" value="HYBRID SIGNAL TRANSDUCTION HISTIDINE KINASE J"/>
    <property type="match status" value="1"/>
</dbReference>
<dbReference type="SUPFAM" id="SSF55874">
    <property type="entry name" value="ATPase domain of HSP90 chaperone/DNA topoisomerase II/histidine kinase"/>
    <property type="match status" value="1"/>
</dbReference>
<keyword evidence="9 14" id="KW-1133">Transmembrane helix</keyword>
<evidence type="ECO:0000259" key="16">
    <source>
        <dbReference type="PROSITE" id="PS50110"/>
    </source>
</evidence>
<comment type="catalytic activity">
    <reaction evidence="1">
        <text>ATP + protein L-histidine = ADP + protein N-phospho-L-histidine.</text>
        <dbReference type="EC" id="2.7.13.3"/>
    </reaction>
</comment>
<dbReference type="Gene3D" id="3.40.50.2300">
    <property type="match status" value="2"/>
</dbReference>
<comment type="caution">
    <text evidence="18">The sequence shown here is derived from an EMBL/GenBank/DDBJ whole genome shotgun (WGS) entry which is preliminary data.</text>
</comment>
<evidence type="ECO:0000256" key="9">
    <source>
        <dbReference type="ARBA" id="ARBA00022989"/>
    </source>
</evidence>
<evidence type="ECO:0000256" key="12">
    <source>
        <dbReference type="PROSITE-ProRule" id="PRU00110"/>
    </source>
</evidence>
<dbReference type="CDD" id="cd17546">
    <property type="entry name" value="REC_hyHK_CKI1_RcsC-like"/>
    <property type="match status" value="1"/>
</dbReference>
<gene>
    <name evidence="18" type="ORF">ACFPN2_19450</name>
</gene>
<dbReference type="CDD" id="cd00088">
    <property type="entry name" value="HPT"/>
    <property type="match status" value="1"/>
</dbReference>
<dbReference type="InterPro" id="IPR004358">
    <property type="entry name" value="Sig_transdc_His_kin-like_C"/>
</dbReference>
<dbReference type="PROSITE" id="PS50110">
    <property type="entry name" value="RESPONSE_REGULATORY"/>
    <property type="match status" value="2"/>
</dbReference>
<dbReference type="CDD" id="cd00082">
    <property type="entry name" value="HisKA"/>
    <property type="match status" value="1"/>
</dbReference>
<accession>A0ABV8SWF9</accession>
<feature type="modified residue" description="4-aspartylphosphate" evidence="13">
    <location>
        <position position="691"/>
    </location>
</feature>
<sequence length="1033" mass="111961">MNPMAPAPPPAESPGRMRPRLSLMWKALLLLIILLGTTYPYLGYLGYNSLQEQNERNRQEEMDRFGMSLDALLERAGDELTRLATNMAAVTRTSELQSSDLADLSPAAGLLSALTRIEYYTSEGQPIARWTSSVGATLPFNIEDVLRDLRTTHRPMTRLTCVRECVMHAFVPAFDRDGREISMIVSQLASDQLQAFRRVAGADVALMESGDTSSDQSLPQLWGRHLRVLTNAPTLAPVLTELNFERSPPSPNTRVAKVAGERSYLLQIHTLPARMVSGDGGPEALFIVDDTAAQARILADTEKMTLAIAVGLASSSLALLLVAWPVLRRLVRVTRALPVVAEQRFAEARGLLGADRMDSRFSDEVDVLRHTAGLLATKLERLNQAESASAAKSSFLATMSHEIRTPLNAIIGATSLLKDTKLDERQREYVEMARLSSGVLLDLINDILDFSKIEAGRLDLEQQAFNLRVCVEESLDLLANRAQEKGLELAYNYDPQLPNYFIGDTARIRQILVNLLSNAVKFTAHGEVVAEISGVREKNERYTVRLAIRDTGIGIPPERHHRLFEVFSQVDVSTTRVYGGTGLGLAICKRLAEAMNGDIRVDSVVGAGATFTVTLPLEAASADLMPTRPGVIDPAELTGRHVLIVEENETTRGVLRQYCDSWGMTVVDTPSPTRALDIVGSGQQFDVALIDYTLAPMDGTTLANEIAALGGARSMKILLLASHGPAHEAARAAGSNVQGVLTKPLHQSHLFDALAAVLTGSTDGTPYQLNFQWVAGHSQLQSPLRILVAEDNVVNQRMAQLLLERLSQTADIVSNGIEAVEAAIRAPYDLILMDVLMPELDGLDATRRIRERLPKERQPRIVAMTANALTGDRELCLAAGMDDYISKPVQLDELAKVLLRQQVHVEAATAAVATGPSGIEFRQDAIDRLVSAASAKGAAMILGTMIDSAPRLLEGLQRSLAAGDAKEFRRSAHSLKANAATVGADALAAMFQELENLGSAGDLSAVADKASSAEQSYRGLVAAVDDIRKKLGG</sequence>
<evidence type="ECO:0000256" key="5">
    <source>
        <dbReference type="ARBA" id="ARBA00022553"/>
    </source>
</evidence>
<reference evidence="19" key="1">
    <citation type="journal article" date="2019" name="Int. J. Syst. Evol. Microbiol.">
        <title>The Global Catalogue of Microorganisms (GCM) 10K type strain sequencing project: providing services to taxonomists for standard genome sequencing and annotation.</title>
        <authorList>
            <consortium name="The Broad Institute Genomics Platform"/>
            <consortium name="The Broad Institute Genome Sequencing Center for Infectious Disease"/>
            <person name="Wu L."/>
            <person name="Ma J."/>
        </authorList>
    </citation>
    <scope>NUCLEOTIDE SEQUENCE [LARGE SCALE GENOMIC DNA]</scope>
    <source>
        <strain evidence="19">CGMCC 1.10759</strain>
    </source>
</reference>
<dbReference type="InterPro" id="IPR003661">
    <property type="entry name" value="HisK_dim/P_dom"/>
</dbReference>
<dbReference type="CDD" id="cd16922">
    <property type="entry name" value="HATPase_EvgS-ArcB-TorS-like"/>
    <property type="match status" value="1"/>
</dbReference>
<dbReference type="Pfam" id="PF00072">
    <property type="entry name" value="Response_reg"/>
    <property type="match status" value="2"/>
</dbReference>
<dbReference type="InterPro" id="IPR005467">
    <property type="entry name" value="His_kinase_dom"/>
</dbReference>
<evidence type="ECO:0000256" key="3">
    <source>
        <dbReference type="ARBA" id="ARBA00012438"/>
    </source>
</evidence>
<dbReference type="InterPro" id="IPR008207">
    <property type="entry name" value="Sig_transdc_His_kin_Hpt_dom"/>
</dbReference>
<protein>
    <recommendedName>
        <fullName evidence="3">histidine kinase</fullName>
        <ecNumber evidence="3">2.7.13.3</ecNumber>
    </recommendedName>
</protein>
<evidence type="ECO:0000256" key="10">
    <source>
        <dbReference type="ARBA" id="ARBA00023012"/>
    </source>
</evidence>
<dbReference type="Proteomes" id="UP001595904">
    <property type="component" value="Unassembled WGS sequence"/>
</dbReference>
<dbReference type="Pfam" id="PF01627">
    <property type="entry name" value="Hpt"/>
    <property type="match status" value="1"/>
</dbReference>
<dbReference type="SUPFAM" id="SSF52172">
    <property type="entry name" value="CheY-like"/>
    <property type="match status" value="2"/>
</dbReference>
<evidence type="ECO:0000256" key="2">
    <source>
        <dbReference type="ARBA" id="ARBA00004651"/>
    </source>
</evidence>